<name>A0A7X4YV46_9BACL</name>
<dbReference type="RefSeq" id="WP_161702924.1">
    <property type="nucleotide sequence ID" value="NZ_JAAAMU010000017.1"/>
</dbReference>
<proteinExistence type="predicted"/>
<protein>
    <submittedName>
        <fullName evidence="1">Uncharacterized protein</fullName>
    </submittedName>
</protein>
<sequence>MIVDGIEWVILRTVALSQGRSMTTLNNWYAFAEKNNRLDELPEMRRDFTARETRFVRADQLDRFAVFATTLNRGDLAEFTKTAFGDRADYNKKWAQKKRDEAKAAREAAGIPKGNPWA</sequence>
<dbReference type="AlphaFoldDB" id="A0A7X4YV46"/>
<evidence type="ECO:0000313" key="1">
    <source>
        <dbReference type="EMBL" id="NBC72186.1"/>
    </source>
</evidence>
<evidence type="ECO:0000313" key="2">
    <source>
        <dbReference type="Proteomes" id="UP000558113"/>
    </source>
</evidence>
<accession>A0A7X4YV46</accession>
<comment type="caution">
    <text evidence="1">The sequence shown here is derived from an EMBL/GenBank/DDBJ whole genome shotgun (WGS) entry which is preliminary data.</text>
</comment>
<dbReference type="Proteomes" id="UP000558113">
    <property type="component" value="Unassembled WGS sequence"/>
</dbReference>
<gene>
    <name evidence="1" type="ORF">GT003_24575</name>
</gene>
<dbReference type="EMBL" id="JAAAMU010000017">
    <property type="protein sequence ID" value="NBC72186.1"/>
    <property type="molecule type" value="Genomic_DNA"/>
</dbReference>
<keyword evidence="2" id="KW-1185">Reference proteome</keyword>
<reference evidence="1 2" key="1">
    <citation type="submission" date="2020-01" db="EMBL/GenBank/DDBJ databases">
        <title>Paenibacillus soybeanensis sp. nov. isolated from the nodules of soybean (Glycine max(L.) Merr).</title>
        <authorList>
            <person name="Wang H."/>
        </authorList>
    </citation>
    <scope>NUCLEOTIDE SEQUENCE [LARGE SCALE GENOMIC DNA]</scope>
    <source>
        <strain evidence="1 2">DSM 23054</strain>
    </source>
</reference>
<organism evidence="1 2">
    <name type="scientific">Paenibacillus sacheonensis</name>
    <dbReference type="NCBI Taxonomy" id="742054"/>
    <lineage>
        <taxon>Bacteria</taxon>
        <taxon>Bacillati</taxon>
        <taxon>Bacillota</taxon>
        <taxon>Bacilli</taxon>
        <taxon>Bacillales</taxon>
        <taxon>Paenibacillaceae</taxon>
        <taxon>Paenibacillus</taxon>
    </lineage>
</organism>